<evidence type="ECO:0000313" key="4">
    <source>
        <dbReference type="Proteomes" id="UP000006454"/>
    </source>
</evidence>
<keyword evidence="2" id="KW-0472">Membrane</keyword>
<feature type="coiled-coil region" evidence="1">
    <location>
        <begin position="207"/>
        <end position="255"/>
    </location>
</feature>
<dbReference type="EMBL" id="AABF01000006">
    <property type="protein sequence ID" value="EAA25053.1"/>
    <property type="molecule type" value="Genomic_DNA"/>
</dbReference>
<accession>Q7P824</accession>
<dbReference type="Proteomes" id="UP000006454">
    <property type="component" value="Unassembled WGS sequence"/>
</dbReference>
<sequence>MKEKNRKSDLENTNEIIERVFNSENPEILLEKELNNPFENLKEQSKKLIDIRQKVEDTLIEANLAKENVVIAGTKEEKSFLERINPLSKSSTEISLDKIQGATYDLSRVVVNITENQTIFWDYLKLLSEITKFLFNLGIANTASNNIVVRYLEKKLANASKEELDDLAREEIENVVERLKKQQEIESKYENLKIEMRKEVSSNREIINDLSNEISSISNLLESLKKDNENKNLEIKKIKEEIEFLKEDEEEVDDTRSMKFLYISLGISIITLIIVIITFFLKLK</sequence>
<keyword evidence="1" id="KW-0175">Coiled coil</keyword>
<evidence type="ECO:0000256" key="1">
    <source>
        <dbReference type="SAM" id="Coils"/>
    </source>
</evidence>
<comment type="caution">
    <text evidence="3">The sequence shown here is derived from an EMBL/GenBank/DDBJ whole genome shotgun (WGS) entry which is preliminary data.</text>
</comment>
<keyword evidence="2" id="KW-1133">Transmembrane helix</keyword>
<feature type="transmembrane region" description="Helical" evidence="2">
    <location>
        <begin position="260"/>
        <end position="281"/>
    </location>
</feature>
<gene>
    <name evidence="3" type="ORF">FNV1997</name>
</gene>
<name>Q7P824_FUSVC</name>
<evidence type="ECO:0000313" key="3">
    <source>
        <dbReference type="EMBL" id="EAA25053.1"/>
    </source>
</evidence>
<keyword evidence="2" id="KW-0812">Transmembrane</keyword>
<reference evidence="3 4" key="1">
    <citation type="journal article" date="2003" name="Genome Res.">
        <title>Genome analysis of F. nucleatum sub spp vincentii and its comparison with the genome of F. nucleatum ATCC 25586.</title>
        <authorList>
            <person name="Kapatral V."/>
            <person name="Ivanova N."/>
            <person name="Anderson I."/>
            <person name="Reznik G."/>
            <person name="Bhattacharyya A."/>
            <person name="Gardner W.L."/>
            <person name="Mikhailova N."/>
            <person name="Lapidus A."/>
            <person name="Larsen N."/>
            <person name="D'Souza M."/>
            <person name="Walunas T."/>
            <person name="Haselkorn R."/>
            <person name="Overbeek R."/>
            <person name="Kyrpides N."/>
        </authorList>
    </citation>
    <scope>NUCLEOTIDE SEQUENCE [LARGE SCALE GENOMIC DNA]</scope>
    <source>
        <strain evidence="3 4">ATCC 49256</strain>
    </source>
</reference>
<organism evidence="3 4">
    <name type="scientific">Fusobacterium vincentii ATCC 49256</name>
    <dbReference type="NCBI Taxonomy" id="209882"/>
    <lineage>
        <taxon>Bacteria</taxon>
        <taxon>Fusobacteriati</taxon>
        <taxon>Fusobacteriota</taxon>
        <taxon>Fusobacteriia</taxon>
        <taxon>Fusobacteriales</taxon>
        <taxon>Fusobacteriaceae</taxon>
        <taxon>Fusobacterium</taxon>
    </lineage>
</organism>
<evidence type="ECO:0000256" key="2">
    <source>
        <dbReference type="SAM" id="Phobius"/>
    </source>
</evidence>
<protein>
    <submittedName>
        <fullName evidence="3">Uncharacterized protein</fullName>
    </submittedName>
</protein>
<dbReference type="AlphaFoldDB" id="Q7P824"/>
<proteinExistence type="predicted"/>